<name>A0ACC2HDD0_DALPE</name>
<evidence type="ECO:0000313" key="1">
    <source>
        <dbReference type="EMBL" id="KAJ8013867.1"/>
    </source>
</evidence>
<reference evidence="1" key="1">
    <citation type="submission" date="2021-05" db="EMBL/GenBank/DDBJ databases">
        <authorList>
            <person name="Pan Q."/>
            <person name="Jouanno E."/>
            <person name="Zahm M."/>
            <person name="Klopp C."/>
            <person name="Cabau C."/>
            <person name="Louis A."/>
            <person name="Berthelot C."/>
            <person name="Parey E."/>
            <person name="Roest Crollius H."/>
            <person name="Montfort J."/>
            <person name="Robinson-Rechavi M."/>
            <person name="Bouchez O."/>
            <person name="Lampietro C."/>
            <person name="Lopez Roques C."/>
            <person name="Donnadieu C."/>
            <person name="Postlethwait J."/>
            <person name="Bobe J."/>
            <person name="Dillon D."/>
            <person name="Chandos A."/>
            <person name="von Hippel F."/>
            <person name="Guiguen Y."/>
        </authorList>
    </citation>
    <scope>NUCLEOTIDE SEQUENCE</scope>
    <source>
        <strain evidence="1">YG-Jan2019</strain>
    </source>
</reference>
<sequence length="149" mass="16672">ASSICFSGVVICNVTDQLDSAVSPNLRTAQFHQTSGQSSFTKPRDRALSPNLGTAQFHQTSGQRSFTKPRDRALSPNLGTELFHQTSGQRSFTKPRDRVVVLNLCCPHRSFISLDFCSLARNILGKKYTPHLSRPVYLLHMLCHKRITD</sequence>
<proteinExistence type="predicted"/>
<protein>
    <submittedName>
        <fullName evidence="1">Uncharacterized protein</fullName>
    </submittedName>
</protein>
<feature type="non-terminal residue" evidence="1">
    <location>
        <position position="1"/>
    </location>
</feature>
<evidence type="ECO:0000313" key="2">
    <source>
        <dbReference type="Proteomes" id="UP001157502"/>
    </source>
</evidence>
<comment type="caution">
    <text evidence="1">The sequence shown here is derived from an EMBL/GenBank/DDBJ whole genome shotgun (WGS) entry which is preliminary data.</text>
</comment>
<gene>
    <name evidence="1" type="ORF">DPEC_G00034260</name>
</gene>
<dbReference type="EMBL" id="CM055730">
    <property type="protein sequence ID" value="KAJ8013867.1"/>
    <property type="molecule type" value="Genomic_DNA"/>
</dbReference>
<organism evidence="1 2">
    <name type="scientific">Dallia pectoralis</name>
    <name type="common">Alaska blackfish</name>
    <dbReference type="NCBI Taxonomy" id="75939"/>
    <lineage>
        <taxon>Eukaryota</taxon>
        <taxon>Metazoa</taxon>
        <taxon>Chordata</taxon>
        <taxon>Craniata</taxon>
        <taxon>Vertebrata</taxon>
        <taxon>Euteleostomi</taxon>
        <taxon>Actinopterygii</taxon>
        <taxon>Neopterygii</taxon>
        <taxon>Teleostei</taxon>
        <taxon>Protacanthopterygii</taxon>
        <taxon>Esociformes</taxon>
        <taxon>Umbridae</taxon>
        <taxon>Dallia</taxon>
    </lineage>
</organism>
<keyword evidence="2" id="KW-1185">Reference proteome</keyword>
<dbReference type="Proteomes" id="UP001157502">
    <property type="component" value="Chromosome 3"/>
</dbReference>
<accession>A0ACC2HDD0</accession>